<feature type="domain" description="Kazal-like" evidence="6">
    <location>
        <begin position="323"/>
        <end position="374"/>
    </location>
</feature>
<keyword evidence="8" id="KW-1185">Reference proteome</keyword>
<evidence type="ECO:0000313" key="8">
    <source>
        <dbReference type="Proteomes" id="UP000078200"/>
    </source>
</evidence>
<dbReference type="Pfam" id="PF00050">
    <property type="entry name" value="Kazal_1"/>
    <property type="match status" value="1"/>
</dbReference>
<dbReference type="CDD" id="cd00104">
    <property type="entry name" value="KAZAL_FS"/>
    <property type="match status" value="1"/>
</dbReference>
<dbReference type="PROSITE" id="PS51465">
    <property type="entry name" value="KAZAL_2"/>
    <property type="match status" value="1"/>
</dbReference>
<keyword evidence="5" id="KW-0812">Transmembrane</keyword>
<proteinExistence type="predicted"/>
<reference evidence="7" key="1">
    <citation type="submission" date="2020-05" db="UniProtKB">
        <authorList>
            <consortium name="EnsemblMetazoa"/>
        </authorList>
    </citation>
    <scope>IDENTIFICATION</scope>
    <source>
        <strain evidence="7">TTRI</strain>
    </source>
</reference>
<accession>A0A1A9V847</accession>
<dbReference type="Proteomes" id="UP000078200">
    <property type="component" value="Unassembled WGS sequence"/>
</dbReference>
<dbReference type="VEuPathDB" id="VectorBase:GAUT028933"/>
<evidence type="ECO:0000259" key="6">
    <source>
        <dbReference type="PROSITE" id="PS51465"/>
    </source>
</evidence>
<keyword evidence="5" id="KW-0472">Membrane</keyword>
<evidence type="ECO:0000313" key="7">
    <source>
        <dbReference type="EnsemblMetazoa" id="GAUT028933-PA"/>
    </source>
</evidence>
<evidence type="ECO:0000256" key="4">
    <source>
        <dbReference type="ARBA" id="ARBA00023157"/>
    </source>
</evidence>
<feature type="transmembrane region" description="Helical" evidence="5">
    <location>
        <begin position="141"/>
        <end position="162"/>
    </location>
</feature>
<keyword evidence="2" id="KW-0964">Secreted</keyword>
<keyword evidence="5" id="KW-1133">Transmembrane helix</keyword>
<dbReference type="SMART" id="SM00280">
    <property type="entry name" value="KAZAL"/>
    <property type="match status" value="1"/>
</dbReference>
<keyword evidence="4" id="KW-1015">Disulfide bond</keyword>
<dbReference type="PROSITE" id="PS00282">
    <property type="entry name" value="KAZAL_1"/>
    <property type="match status" value="1"/>
</dbReference>
<evidence type="ECO:0000256" key="1">
    <source>
        <dbReference type="ARBA" id="ARBA00004613"/>
    </source>
</evidence>
<evidence type="ECO:0000256" key="2">
    <source>
        <dbReference type="ARBA" id="ARBA00022525"/>
    </source>
</evidence>
<dbReference type="AlphaFoldDB" id="A0A1A9V847"/>
<dbReference type="PANTHER" id="PTHR21312:SF28">
    <property type="entry name" value="OVOINHIBITOR-RELATED"/>
    <property type="match status" value="1"/>
</dbReference>
<keyword evidence="3" id="KW-0646">Protease inhibitor</keyword>
<dbReference type="InterPro" id="IPR036058">
    <property type="entry name" value="Kazal_dom_sf"/>
</dbReference>
<dbReference type="GO" id="GO:0005576">
    <property type="term" value="C:extracellular region"/>
    <property type="evidence" value="ECO:0007669"/>
    <property type="project" value="UniProtKB-SubCell"/>
</dbReference>
<dbReference type="GO" id="GO:0030414">
    <property type="term" value="F:peptidase inhibitor activity"/>
    <property type="evidence" value="ECO:0007669"/>
    <property type="project" value="UniProtKB-KW"/>
</dbReference>
<sequence length="374" mass="41410">MFNLALNIARVSLSARNYVYLIAALSQASGVSTAGKFSVLKSMVETFVPAAYSVTSTAGFLSSLDPGMFKFLERSANGELGFGISKCTAILDTRYYCKFKGVLKIFGSSPILFCTKYNAEEAKVKQQSLVDYLQLHMEQSLFVIALIFASSVIPSLTIAGLVVLSSKLAPSLVDCVCVALFAMQLLSAAECRSSVEVYGVELPTLAIDGKFEPAPPPPPLPANDGNLSREGRTLYGDFLQERSLIPQTLFRYKVIVIWFHYNIKSQRVVMRNEKKKNQRSLKLTQSTGRVQRRPYTVYMIENKVTTKQLSDLLAVMAHHEEGEASGDGCVCNRIYEPVCGTDGNTYPNPCEFLCVQRKMYRHGQHIDMAHDGQC</sequence>
<evidence type="ECO:0000256" key="5">
    <source>
        <dbReference type="SAM" id="Phobius"/>
    </source>
</evidence>
<organism evidence="7 8">
    <name type="scientific">Glossina austeni</name>
    <name type="common">Savannah tsetse fly</name>
    <dbReference type="NCBI Taxonomy" id="7395"/>
    <lineage>
        <taxon>Eukaryota</taxon>
        <taxon>Metazoa</taxon>
        <taxon>Ecdysozoa</taxon>
        <taxon>Arthropoda</taxon>
        <taxon>Hexapoda</taxon>
        <taxon>Insecta</taxon>
        <taxon>Pterygota</taxon>
        <taxon>Neoptera</taxon>
        <taxon>Endopterygota</taxon>
        <taxon>Diptera</taxon>
        <taxon>Brachycera</taxon>
        <taxon>Muscomorpha</taxon>
        <taxon>Hippoboscoidea</taxon>
        <taxon>Glossinidae</taxon>
        <taxon>Glossina</taxon>
    </lineage>
</organism>
<dbReference type="InterPro" id="IPR002350">
    <property type="entry name" value="Kazal_dom"/>
</dbReference>
<evidence type="ECO:0000256" key="3">
    <source>
        <dbReference type="ARBA" id="ARBA00022690"/>
    </source>
</evidence>
<protein>
    <recommendedName>
        <fullName evidence="6">Kazal-like domain-containing protein</fullName>
    </recommendedName>
</protein>
<dbReference type="SUPFAM" id="SSF100895">
    <property type="entry name" value="Kazal-type serine protease inhibitors"/>
    <property type="match status" value="1"/>
</dbReference>
<dbReference type="EnsemblMetazoa" id="GAUT028933-RA">
    <property type="protein sequence ID" value="GAUT028933-PA"/>
    <property type="gene ID" value="GAUT028933"/>
</dbReference>
<name>A0A1A9V847_GLOAU</name>
<dbReference type="Gene3D" id="3.30.60.30">
    <property type="match status" value="1"/>
</dbReference>
<comment type="subcellular location">
    <subcellularLocation>
        <location evidence="1">Secreted</location>
    </subcellularLocation>
</comment>
<dbReference type="PANTHER" id="PTHR21312">
    <property type="entry name" value="SERINE PROTEASE INHIBITOR"/>
    <property type="match status" value="1"/>
</dbReference>